<sequence>MNILTAAPTQTVWQFHTDSINGLGFGVEAKWKTGGDTINRIVHLTKSSVTATKSPLTGAGRQPIILLWNPGFNIESKDSFSIYKPYLHAQYSFDNGFYVAARYRYEYTRVPATSSNGGTDDKVNKVDTWVGWVMGDWRAELNYVYARSTIADDQHKSLYRNNNKPYSNEYNAKLAYKWDKNWSPYFEVGNVGVKSTDERQTRLRVGVAYSF</sequence>
<dbReference type="PANTHER" id="PTHR38105">
    <property type="entry name" value="OUTER MEMBRANE PROTEIN-RELATED-RELATED"/>
    <property type="match status" value="1"/>
</dbReference>
<dbReference type="PANTHER" id="PTHR38105:SF5">
    <property type="entry name" value="OUTER MEMBRANE PROTEIN"/>
    <property type="match status" value="1"/>
</dbReference>
<organism evidence="2 3">
    <name type="scientific">Kluyvera cryocrescens</name>
    <name type="common">Kluyvera citrophila</name>
    <dbReference type="NCBI Taxonomy" id="580"/>
    <lineage>
        <taxon>Bacteria</taxon>
        <taxon>Pseudomonadati</taxon>
        <taxon>Pseudomonadota</taxon>
        <taxon>Gammaproteobacteria</taxon>
        <taxon>Enterobacterales</taxon>
        <taxon>Enterobacteriaceae</taxon>
        <taxon>Kluyvera</taxon>
    </lineage>
</organism>
<dbReference type="GO" id="GO:0015772">
    <property type="term" value="P:oligosaccharide transport"/>
    <property type="evidence" value="ECO:0007669"/>
    <property type="project" value="TreeGrafter"/>
</dbReference>
<dbReference type="InterPro" id="IPR053713">
    <property type="entry name" value="Bact_OM_Channel_sf"/>
</dbReference>
<dbReference type="Gene3D" id="2.40.160.40">
    <property type="entry name" value="monomeric porin ompg"/>
    <property type="match status" value="1"/>
</dbReference>
<reference evidence="2 3" key="1">
    <citation type="submission" date="2019-03" db="EMBL/GenBank/DDBJ databases">
        <authorList>
            <consortium name="Pathogen Informatics"/>
        </authorList>
    </citation>
    <scope>NUCLEOTIDE SEQUENCE [LARGE SCALE GENOMIC DNA]</scope>
    <source>
        <strain evidence="2 3">NCTC12993</strain>
    </source>
</reference>
<gene>
    <name evidence="2" type="primary">kdgM_2</name>
    <name evidence="2" type="ORF">NCTC12993_02466</name>
</gene>
<evidence type="ECO:0000313" key="2">
    <source>
        <dbReference type="EMBL" id="VFS63097.1"/>
    </source>
</evidence>
<dbReference type="EMBL" id="CAADJD010000018">
    <property type="protein sequence ID" value="VFS63097.1"/>
    <property type="molecule type" value="Genomic_DNA"/>
</dbReference>
<name>A0A485ANA5_KLUCR</name>
<keyword evidence="1" id="KW-0732">Signal</keyword>
<dbReference type="InterPro" id="IPR009331">
    <property type="entry name" value="Oligogalacturonate-sp_porin"/>
</dbReference>
<keyword evidence="3" id="KW-1185">Reference proteome</keyword>
<dbReference type="GO" id="GO:0009279">
    <property type="term" value="C:cell outer membrane"/>
    <property type="evidence" value="ECO:0007669"/>
    <property type="project" value="TreeGrafter"/>
</dbReference>
<dbReference type="AlphaFoldDB" id="A0A485ANA5"/>
<dbReference type="Pfam" id="PF06178">
    <property type="entry name" value="KdgM"/>
    <property type="match status" value="1"/>
</dbReference>
<proteinExistence type="predicted"/>
<dbReference type="GO" id="GO:0015288">
    <property type="term" value="F:porin activity"/>
    <property type="evidence" value="ECO:0007669"/>
    <property type="project" value="TreeGrafter"/>
</dbReference>
<dbReference type="Proteomes" id="UP000401081">
    <property type="component" value="Unassembled WGS sequence"/>
</dbReference>
<accession>A0A485ANA5</accession>
<evidence type="ECO:0000256" key="1">
    <source>
        <dbReference type="ARBA" id="ARBA00022729"/>
    </source>
</evidence>
<evidence type="ECO:0000313" key="3">
    <source>
        <dbReference type="Proteomes" id="UP000401081"/>
    </source>
</evidence>
<dbReference type="SUPFAM" id="SSF56935">
    <property type="entry name" value="Porins"/>
    <property type="match status" value="1"/>
</dbReference>
<protein>
    <submittedName>
        <fullName evidence="2">Oligogalacturonate-specific porin kdgM</fullName>
    </submittedName>
</protein>